<proteinExistence type="predicted"/>
<organism evidence="1 2">
    <name type="scientific">Nonlabens spongiae</name>
    <dbReference type="NCBI Taxonomy" id="331648"/>
    <lineage>
        <taxon>Bacteria</taxon>
        <taxon>Pseudomonadati</taxon>
        <taxon>Bacteroidota</taxon>
        <taxon>Flavobacteriia</taxon>
        <taxon>Flavobacteriales</taxon>
        <taxon>Flavobacteriaceae</taxon>
        <taxon>Nonlabens</taxon>
    </lineage>
</organism>
<reference evidence="1 2" key="1">
    <citation type="submission" date="2016-11" db="EMBL/GenBank/DDBJ databases">
        <title>Trade-off between light-utilization and light-protection in marine flavobacteria.</title>
        <authorList>
            <person name="Kumagai Y."/>
        </authorList>
    </citation>
    <scope>NUCLEOTIDE SEQUENCE [LARGE SCALE GENOMIC DNA]</scope>
    <source>
        <strain evidence="1 2">JCM 13191</strain>
    </source>
</reference>
<gene>
    <name evidence="1" type="ORF">BST97_10885</name>
</gene>
<dbReference type="Proteomes" id="UP000193431">
    <property type="component" value="Chromosome"/>
</dbReference>
<evidence type="ECO:0000313" key="1">
    <source>
        <dbReference type="EMBL" id="ARN78450.1"/>
    </source>
</evidence>
<sequence length="173" mass="18911">MKKLILFISFITLFNSCDSDDDNACQGIDCLPPITQNGAGTFGCLVNGEPFVDNSGNFNCFYQLVDGEYFFNISAQFESSIQGIGIGSLNISIEESSSYSLVEVGSNNFSADVFIDAQNNFETQSSNPGRIVVNKLDLNSNIVSATFEFTVTNSETGMIYQVTNGRFDTVFTR</sequence>
<dbReference type="OrthoDB" id="881763at2"/>
<dbReference type="RefSeq" id="WP_085767254.1">
    <property type="nucleotide sequence ID" value="NZ_CP019344.1"/>
</dbReference>
<evidence type="ECO:0000313" key="2">
    <source>
        <dbReference type="Proteomes" id="UP000193431"/>
    </source>
</evidence>
<name>A0A1W6MLH8_9FLAO</name>
<accession>A0A1W6MLH8</accession>
<dbReference type="EMBL" id="CP019344">
    <property type="protein sequence ID" value="ARN78450.1"/>
    <property type="molecule type" value="Genomic_DNA"/>
</dbReference>
<protein>
    <submittedName>
        <fullName evidence="1">Uncharacterized protein</fullName>
    </submittedName>
</protein>
<dbReference type="AlphaFoldDB" id="A0A1W6MLH8"/>
<dbReference type="STRING" id="331648.BST97_10885"/>
<keyword evidence="2" id="KW-1185">Reference proteome</keyword>